<dbReference type="InterPro" id="IPR011066">
    <property type="entry name" value="MscS_channel_C_sf"/>
</dbReference>
<feature type="domain" description="Mechanosensitive ion channel MscS C-terminal" evidence="9">
    <location>
        <begin position="182"/>
        <end position="264"/>
    </location>
</feature>
<keyword evidence="3" id="KW-1003">Cell membrane</keyword>
<dbReference type="KEGG" id="ptan:CRYO30217_02176"/>
<feature type="transmembrane region" description="Helical" evidence="7">
    <location>
        <begin position="60"/>
        <end position="79"/>
    </location>
</feature>
<keyword evidence="5 7" id="KW-1133">Transmembrane helix</keyword>
<dbReference type="PANTHER" id="PTHR30347">
    <property type="entry name" value="POTASSIUM CHANNEL RELATED"/>
    <property type="match status" value="1"/>
</dbReference>
<dbReference type="Gene3D" id="1.10.287.1260">
    <property type="match status" value="1"/>
</dbReference>
<gene>
    <name evidence="11" type="primary">mscK</name>
    <name evidence="11" type="ORF">CRYO30217_02176</name>
</gene>
<evidence type="ECO:0000256" key="6">
    <source>
        <dbReference type="ARBA" id="ARBA00023136"/>
    </source>
</evidence>
<dbReference type="EMBL" id="OU015584">
    <property type="protein sequence ID" value="CAG5083370.1"/>
    <property type="molecule type" value="Genomic_DNA"/>
</dbReference>
<dbReference type="GO" id="GO:0005886">
    <property type="term" value="C:plasma membrane"/>
    <property type="evidence" value="ECO:0007669"/>
    <property type="project" value="UniProtKB-SubCell"/>
</dbReference>
<evidence type="ECO:0000313" key="11">
    <source>
        <dbReference type="EMBL" id="CAG5083370.1"/>
    </source>
</evidence>
<evidence type="ECO:0000256" key="5">
    <source>
        <dbReference type="ARBA" id="ARBA00022989"/>
    </source>
</evidence>
<comment type="subcellular location">
    <subcellularLocation>
        <location evidence="1">Cell membrane</location>
        <topology evidence="1">Multi-pass membrane protein</topology>
    </subcellularLocation>
</comment>
<feature type="domain" description="Mechanosensitive ion channel MscS" evidence="8">
    <location>
        <begin position="108"/>
        <end position="173"/>
    </location>
</feature>
<dbReference type="InterPro" id="IPR052702">
    <property type="entry name" value="MscS-like_channel"/>
</dbReference>
<dbReference type="Pfam" id="PF21088">
    <property type="entry name" value="MS_channel_1st"/>
    <property type="match status" value="1"/>
</dbReference>
<keyword evidence="4 7" id="KW-0812">Transmembrane</keyword>
<dbReference type="Gene3D" id="3.30.70.100">
    <property type="match status" value="1"/>
</dbReference>
<dbReference type="RefSeq" id="WP_258542404.1">
    <property type="nucleotide sequence ID" value="NZ_OU015584.1"/>
</dbReference>
<protein>
    <submittedName>
        <fullName evidence="11">Mechanosensitive channel MscK</fullName>
    </submittedName>
</protein>
<dbReference type="SUPFAM" id="SSF82861">
    <property type="entry name" value="Mechanosensitive channel protein MscS (YggB), transmembrane region"/>
    <property type="match status" value="1"/>
</dbReference>
<dbReference type="SUPFAM" id="SSF82689">
    <property type="entry name" value="Mechanosensitive channel protein MscS (YggB), C-terminal domain"/>
    <property type="match status" value="1"/>
</dbReference>
<sequence>MNGLEKFLAYELIGFKDYKLQVIDIVIILLIYAATRFILWSIKKALSRKERSKNFSEGNLYAVFQLIKYVVWVIAIALMLETIGIKITILLAGSAALLVGIGMGLQQTFNDFISGIILLFERSVKVGDILEVDGDVIKVVEIGMRTSVGLNRNEIIITIPNSMITTNKVINWSNQAQKTLFKVNVGVAYGSDVDKVIEIIEQSAKEHPDVMELNQVEGRFVEFGNSSLDFQVLFFSENLFGIEKVKSDIRKTINRKFIENNISIPFPQMDVHIKNTK</sequence>
<comment type="similarity">
    <text evidence="2">Belongs to the MscS (TC 1.A.23) family.</text>
</comment>
<keyword evidence="12" id="KW-1185">Reference proteome</keyword>
<evidence type="ECO:0000259" key="9">
    <source>
        <dbReference type="Pfam" id="PF21082"/>
    </source>
</evidence>
<name>A0A916JNB0_9FLAO</name>
<dbReference type="InterPro" id="IPR049278">
    <property type="entry name" value="MS_channel_C"/>
</dbReference>
<dbReference type="Pfam" id="PF21082">
    <property type="entry name" value="MS_channel_3rd"/>
    <property type="match status" value="1"/>
</dbReference>
<accession>A0A916JNB0</accession>
<dbReference type="PANTHER" id="PTHR30347:SF1">
    <property type="entry name" value="MECHANOSENSITIVE CHANNEL MSCK"/>
    <property type="match status" value="1"/>
</dbReference>
<dbReference type="SUPFAM" id="SSF50182">
    <property type="entry name" value="Sm-like ribonucleoproteins"/>
    <property type="match status" value="1"/>
</dbReference>
<evidence type="ECO:0000256" key="2">
    <source>
        <dbReference type="ARBA" id="ARBA00008017"/>
    </source>
</evidence>
<feature type="domain" description="Mechanosensitive ion channel transmembrane helices 2/3" evidence="10">
    <location>
        <begin position="66"/>
        <end position="106"/>
    </location>
</feature>
<evidence type="ECO:0000313" key="12">
    <source>
        <dbReference type="Proteomes" id="UP000683507"/>
    </source>
</evidence>
<dbReference type="Gene3D" id="2.30.30.60">
    <property type="match status" value="1"/>
</dbReference>
<evidence type="ECO:0000259" key="8">
    <source>
        <dbReference type="Pfam" id="PF00924"/>
    </source>
</evidence>
<dbReference type="Proteomes" id="UP000683507">
    <property type="component" value="Chromosome"/>
</dbReference>
<reference evidence="11" key="1">
    <citation type="submission" date="2021-04" db="EMBL/GenBank/DDBJ databases">
        <authorList>
            <person name="Rodrigo-Torres L."/>
            <person name="Arahal R. D."/>
            <person name="Lucena T."/>
        </authorList>
    </citation>
    <scope>NUCLEOTIDE SEQUENCE</scope>
    <source>
        <strain evidence="11">AS29M-1</strain>
    </source>
</reference>
<dbReference type="InterPro" id="IPR023408">
    <property type="entry name" value="MscS_beta-dom_sf"/>
</dbReference>
<dbReference type="Pfam" id="PF00924">
    <property type="entry name" value="MS_channel_2nd"/>
    <property type="match status" value="1"/>
</dbReference>
<organism evidence="11 12">
    <name type="scientific">Parvicella tangerina</name>
    <dbReference type="NCBI Taxonomy" id="2829795"/>
    <lineage>
        <taxon>Bacteria</taxon>
        <taxon>Pseudomonadati</taxon>
        <taxon>Bacteroidota</taxon>
        <taxon>Flavobacteriia</taxon>
        <taxon>Flavobacteriales</taxon>
        <taxon>Parvicellaceae</taxon>
        <taxon>Parvicella</taxon>
    </lineage>
</organism>
<proteinExistence type="inferred from homology"/>
<dbReference type="InterPro" id="IPR010920">
    <property type="entry name" value="LSM_dom_sf"/>
</dbReference>
<evidence type="ECO:0000256" key="3">
    <source>
        <dbReference type="ARBA" id="ARBA00022475"/>
    </source>
</evidence>
<evidence type="ECO:0000256" key="1">
    <source>
        <dbReference type="ARBA" id="ARBA00004651"/>
    </source>
</evidence>
<keyword evidence="6 7" id="KW-0472">Membrane</keyword>
<evidence type="ECO:0000256" key="4">
    <source>
        <dbReference type="ARBA" id="ARBA00022692"/>
    </source>
</evidence>
<dbReference type="GO" id="GO:0008381">
    <property type="term" value="F:mechanosensitive monoatomic ion channel activity"/>
    <property type="evidence" value="ECO:0007669"/>
    <property type="project" value="UniProtKB-ARBA"/>
</dbReference>
<feature type="transmembrane region" description="Helical" evidence="7">
    <location>
        <begin position="20"/>
        <end position="39"/>
    </location>
</feature>
<dbReference type="InterPro" id="IPR049142">
    <property type="entry name" value="MS_channel_1st"/>
</dbReference>
<evidence type="ECO:0000259" key="10">
    <source>
        <dbReference type="Pfam" id="PF21088"/>
    </source>
</evidence>
<feature type="transmembrane region" description="Helical" evidence="7">
    <location>
        <begin position="85"/>
        <end position="105"/>
    </location>
</feature>
<dbReference type="InterPro" id="IPR011014">
    <property type="entry name" value="MscS_channel_TM-2"/>
</dbReference>
<dbReference type="AlphaFoldDB" id="A0A916JNB0"/>
<dbReference type="InterPro" id="IPR006685">
    <property type="entry name" value="MscS_channel_2nd"/>
</dbReference>
<evidence type="ECO:0000256" key="7">
    <source>
        <dbReference type="SAM" id="Phobius"/>
    </source>
</evidence>